<accession>A0A1Z5T0J8</accession>
<dbReference type="OrthoDB" id="410307at2759"/>
<gene>
    <name evidence="8" type="ORF">BTJ68_10839</name>
</gene>
<dbReference type="Proteomes" id="UP000194280">
    <property type="component" value="Unassembled WGS sequence"/>
</dbReference>
<dbReference type="Gene3D" id="4.10.1000.10">
    <property type="entry name" value="Zinc finger, CCCH-type"/>
    <property type="match status" value="2"/>
</dbReference>
<feature type="domain" description="C3H1-type" evidence="7">
    <location>
        <begin position="240"/>
        <end position="263"/>
    </location>
</feature>
<feature type="region of interest" description="Disordered" evidence="6">
    <location>
        <begin position="359"/>
        <end position="384"/>
    </location>
</feature>
<dbReference type="PROSITE" id="PS50103">
    <property type="entry name" value="ZF_C3H1"/>
    <property type="match status" value="4"/>
</dbReference>
<evidence type="ECO:0000313" key="9">
    <source>
        <dbReference type="Proteomes" id="UP000194280"/>
    </source>
</evidence>
<dbReference type="PANTHER" id="PTHR46156:SF1">
    <property type="entry name" value="ZINC FINGER CCCH DOMAIN-CONTAINING PROTEIN 3"/>
    <property type="match status" value="1"/>
</dbReference>
<dbReference type="InParanoid" id="A0A1Z5T0J8"/>
<evidence type="ECO:0000256" key="3">
    <source>
        <dbReference type="ARBA" id="ARBA00022771"/>
    </source>
</evidence>
<dbReference type="STRING" id="1157616.A0A1Z5T0J8"/>
<dbReference type="Pfam" id="PF18044">
    <property type="entry name" value="zf-CCCH_4"/>
    <property type="match status" value="1"/>
</dbReference>
<feature type="zinc finger region" description="C3H1-type" evidence="5">
    <location>
        <begin position="240"/>
        <end position="263"/>
    </location>
</feature>
<feature type="zinc finger region" description="C3H1-type" evidence="5">
    <location>
        <begin position="291"/>
        <end position="319"/>
    </location>
</feature>
<keyword evidence="1 5" id="KW-0479">Metal-binding</keyword>
<dbReference type="VEuPathDB" id="FungiDB:BTJ68_10839"/>
<feature type="zinc finger region" description="C3H1-type" evidence="5">
    <location>
        <begin position="264"/>
        <end position="290"/>
    </location>
</feature>
<evidence type="ECO:0000259" key="7">
    <source>
        <dbReference type="PROSITE" id="PS50103"/>
    </source>
</evidence>
<dbReference type="InterPro" id="IPR036855">
    <property type="entry name" value="Znf_CCCH_sf"/>
</dbReference>
<dbReference type="GO" id="GO:0008270">
    <property type="term" value="F:zinc ion binding"/>
    <property type="evidence" value="ECO:0007669"/>
    <property type="project" value="UniProtKB-KW"/>
</dbReference>
<feature type="compositionally biased region" description="Acidic residues" evidence="6">
    <location>
        <begin position="368"/>
        <end position="384"/>
    </location>
</feature>
<keyword evidence="4 5" id="KW-0862">Zinc</keyword>
<sequence length="406" mass="45445">MSEQADLQARIAAIAGKINQHKQQQYDQPPPPPHPIHVHRWSPYGRGGRPIHKNRTLVVGGQQEGFVAARGINNQLMTKEAYDREQAAKQESKEQHRANKRQKRNEEEQNRILRYTEESHLLDVAGLRFRVAAQGSKLVRVYDGVTDSQETPKRAQVLQVNFFRTKHGNLARAGALARASKHLPQCETFTRHGIATSKRPREHTPAVPSPPCWSVTDVHLGSCPFGSRCRFAHDPHKVAICKDYLKSGMCPRGNNCDMSHEMTYHRVPACTFFLRGNCTNSACRYPHVNVSPAAPVCRSFATLGFCAKGPDCDKRHVVECPDYANHGFCADRDNGLCYLPHPDRAAILRKAAERQAKIEASQDFSDLSSDDDGEPDESEDVDSDVEIIVGEDTHEVSQQQDFVKVA</sequence>
<dbReference type="SUPFAM" id="SSF90229">
    <property type="entry name" value="CCCH zinc finger"/>
    <property type="match status" value="2"/>
</dbReference>
<evidence type="ECO:0000256" key="5">
    <source>
        <dbReference type="PROSITE-ProRule" id="PRU00723"/>
    </source>
</evidence>
<dbReference type="InterPro" id="IPR041367">
    <property type="entry name" value="Znf-CCCH_4"/>
</dbReference>
<dbReference type="FunFam" id="4.10.1000.10:FF:000035">
    <property type="entry name" value="CCCH zinc finger protein, variant"/>
    <property type="match status" value="1"/>
</dbReference>
<evidence type="ECO:0000256" key="1">
    <source>
        <dbReference type="ARBA" id="ARBA00022723"/>
    </source>
</evidence>
<comment type="caution">
    <text evidence="8">The sequence shown here is derived from an EMBL/GenBank/DDBJ whole genome shotgun (WGS) entry which is preliminary data.</text>
</comment>
<dbReference type="EMBL" id="MUNK01000166">
    <property type="protein sequence ID" value="OTA28072.1"/>
    <property type="molecule type" value="Genomic_DNA"/>
</dbReference>
<feature type="zinc finger region" description="C3H1-type" evidence="5">
    <location>
        <begin position="206"/>
        <end position="236"/>
    </location>
</feature>
<dbReference type="InterPro" id="IPR000571">
    <property type="entry name" value="Znf_CCCH"/>
</dbReference>
<name>A0A1Z5T0J8_HORWE</name>
<organism evidence="8 9">
    <name type="scientific">Hortaea werneckii EXF-2000</name>
    <dbReference type="NCBI Taxonomy" id="1157616"/>
    <lineage>
        <taxon>Eukaryota</taxon>
        <taxon>Fungi</taxon>
        <taxon>Dikarya</taxon>
        <taxon>Ascomycota</taxon>
        <taxon>Pezizomycotina</taxon>
        <taxon>Dothideomycetes</taxon>
        <taxon>Dothideomycetidae</taxon>
        <taxon>Mycosphaerellales</taxon>
        <taxon>Teratosphaeriaceae</taxon>
        <taxon>Hortaea</taxon>
    </lineage>
</organism>
<proteinExistence type="predicted"/>
<feature type="compositionally biased region" description="Basic and acidic residues" evidence="6">
    <location>
        <begin position="82"/>
        <end position="97"/>
    </location>
</feature>
<keyword evidence="2" id="KW-0677">Repeat</keyword>
<dbReference type="PANTHER" id="PTHR46156">
    <property type="entry name" value="CCCH ZINGC FINGER"/>
    <property type="match status" value="1"/>
</dbReference>
<keyword evidence="3 5" id="KW-0863">Zinc-finger</keyword>
<evidence type="ECO:0000256" key="2">
    <source>
        <dbReference type="ARBA" id="ARBA00022737"/>
    </source>
</evidence>
<protein>
    <recommendedName>
        <fullName evidence="7">C3H1-type domain-containing protein</fullName>
    </recommendedName>
</protein>
<feature type="region of interest" description="Disordered" evidence="6">
    <location>
        <begin position="82"/>
        <end position="111"/>
    </location>
</feature>
<dbReference type="AlphaFoldDB" id="A0A1Z5T0J8"/>
<dbReference type="GO" id="GO:0005634">
    <property type="term" value="C:nucleus"/>
    <property type="evidence" value="ECO:0007669"/>
    <property type="project" value="TreeGrafter"/>
</dbReference>
<reference evidence="8 9" key="1">
    <citation type="submission" date="2017-01" db="EMBL/GenBank/DDBJ databases">
        <title>The recent genome duplication of the halophilic yeast Hortaea werneckii: insights from long-read sequencing.</title>
        <authorList>
            <person name="Sinha S."/>
            <person name="Flibotte S."/>
            <person name="Neira M."/>
            <person name="Lenassi M."/>
            <person name="Gostincar C."/>
            <person name="Stajich J.E."/>
            <person name="Nislow C.E."/>
        </authorList>
    </citation>
    <scope>NUCLEOTIDE SEQUENCE [LARGE SCALE GENOMIC DNA]</scope>
    <source>
        <strain evidence="8 9">EXF-2000</strain>
    </source>
</reference>
<feature type="domain" description="C3H1-type" evidence="7">
    <location>
        <begin position="291"/>
        <end position="319"/>
    </location>
</feature>
<feature type="domain" description="C3H1-type" evidence="7">
    <location>
        <begin position="206"/>
        <end position="236"/>
    </location>
</feature>
<evidence type="ECO:0000256" key="6">
    <source>
        <dbReference type="SAM" id="MobiDB-lite"/>
    </source>
</evidence>
<feature type="domain" description="C3H1-type" evidence="7">
    <location>
        <begin position="264"/>
        <end position="290"/>
    </location>
</feature>
<evidence type="ECO:0000256" key="4">
    <source>
        <dbReference type="ARBA" id="ARBA00022833"/>
    </source>
</evidence>
<dbReference type="SMART" id="SM00356">
    <property type="entry name" value="ZnF_C3H1"/>
    <property type="match status" value="4"/>
</dbReference>
<evidence type="ECO:0000313" key="8">
    <source>
        <dbReference type="EMBL" id="OTA28072.1"/>
    </source>
</evidence>
<keyword evidence="9" id="KW-1185">Reference proteome</keyword>
<dbReference type="FunFam" id="4.10.1000.10:FF:000022">
    <property type="entry name" value="Zinc finger CCCH domain-containing protein 7"/>
    <property type="match status" value="1"/>
</dbReference>